<dbReference type="Proteomes" id="UP000472320">
    <property type="component" value="Unassembled WGS sequence"/>
</dbReference>
<evidence type="ECO:0000256" key="6">
    <source>
        <dbReference type="ARBA" id="ARBA00023136"/>
    </source>
</evidence>
<keyword evidence="5 7" id="KW-1133">Transmembrane helix</keyword>
<keyword evidence="4 7" id="KW-0812">Transmembrane</keyword>
<dbReference type="GO" id="GO:0005886">
    <property type="term" value="C:plasma membrane"/>
    <property type="evidence" value="ECO:0007669"/>
    <property type="project" value="UniProtKB-SubCell"/>
</dbReference>
<keyword evidence="8" id="KW-0449">Lipoprotein</keyword>
<evidence type="ECO:0000256" key="1">
    <source>
        <dbReference type="ARBA" id="ARBA00007150"/>
    </source>
</evidence>
<evidence type="ECO:0000313" key="9">
    <source>
        <dbReference type="Proteomes" id="UP000472320"/>
    </source>
</evidence>
<dbReference type="InterPro" id="IPR001640">
    <property type="entry name" value="Lgt"/>
</dbReference>
<protein>
    <recommendedName>
        <fullName evidence="7">Phosphatidylglycerol--prolipoprotein diacylglyceryl transferase</fullName>
        <ecNumber evidence="7">2.5.1.145</ecNumber>
    </recommendedName>
</protein>
<reference evidence="8 9" key="1">
    <citation type="submission" date="2019-11" db="EMBL/GenBank/DDBJ databases">
        <title>Type strains purchased from KCTC, JCM and DSMZ.</title>
        <authorList>
            <person name="Lu H."/>
        </authorList>
    </citation>
    <scope>NUCLEOTIDE SEQUENCE [LARGE SCALE GENOMIC DNA]</scope>
    <source>
        <strain evidence="8 9">JCM 31587</strain>
    </source>
</reference>
<comment type="similarity">
    <text evidence="1 7">Belongs to the Lgt family.</text>
</comment>
<dbReference type="HAMAP" id="MF_01147">
    <property type="entry name" value="Lgt"/>
    <property type="match status" value="1"/>
</dbReference>
<dbReference type="Pfam" id="PF01790">
    <property type="entry name" value="LGT"/>
    <property type="match status" value="1"/>
</dbReference>
<comment type="subcellular location">
    <subcellularLocation>
        <location evidence="7">Cell membrane</location>
        <topology evidence="7">Multi-pass membrane protein</topology>
    </subcellularLocation>
</comment>
<organism evidence="8 9">
    <name type="scientific">Massilia eburnea</name>
    <dbReference type="NCBI Taxonomy" id="1776165"/>
    <lineage>
        <taxon>Bacteria</taxon>
        <taxon>Pseudomonadati</taxon>
        <taxon>Pseudomonadota</taxon>
        <taxon>Betaproteobacteria</taxon>
        <taxon>Burkholderiales</taxon>
        <taxon>Oxalobacteraceae</taxon>
        <taxon>Telluria group</taxon>
        <taxon>Massilia</taxon>
    </lineage>
</organism>
<accession>A0A6L6QG12</accession>
<keyword evidence="9" id="KW-1185">Reference proteome</keyword>
<name>A0A6L6QG12_9BURK</name>
<dbReference type="OrthoDB" id="871140at2"/>
<dbReference type="GO" id="GO:0042158">
    <property type="term" value="P:lipoprotein biosynthetic process"/>
    <property type="evidence" value="ECO:0007669"/>
    <property type="project" value="UniProtKB-UniRule"/>
</dbReference>
<feature type="transmembrane region" description="Helical" evidence="7">
    <location>
        <begin position="105"/>
        <end position="122"/>
    </location>
</feature>
<feature type="transmembrane region" description="Helical" evidence="7">
    <location>
        <begin position="224"/>
        <end position="241"/>
    </location>
</feature>
<keyword evidence="3 7" id="KW-0808">Transferase</keyword>
<comment type="function">
    <text evidence="7">Catalyzes the transfer of the diacylglyceryl group from phosphatidylglycerol to the sulfhydryl group of the N-terminal cysteine of a prolipoprotein, the first step in the formation of mature lipoproteins.</text>
</comment>
<comment type="caution">
    <text evidence="8">The sequence shown here is derived from an EMBL/GenBank/DDBJ whole genome shotgun (WGS) entry which is preliminary data.</text>
</comment>
<evidence type="ECO:0000256" key="2">
    <source>
        <dbReference type="ARBA" id="ARBA00022475"/>
    </source>
</evidence>
<dbReference type="PANTHER" id="PTHR30589">
    <property type="entry name" value="PROLIPOPROTEIN DIACYLGLYCERYL TRANSFERASE"/>
    <property type="match status" value="1"/>
</dbReference>
<evidence type="ECO:0000256" key="3">
    <source>
        <dbReference type="ARBA" id="ARBA00022679"/>
    </source>
</evidence>
<sequence length="300" mass="33268">MSYPYLSDMLRSWFGIDLPLPLPMFGLFVAAAMLVAGRFLRMELERLQRAGQINAPIDTLKDTVSTLTVIGMLSGVAGARIFHILENLDEFQVAPMRMIWSTSGLSIFGGLIFGTLASLLYIRWRKLPLRPFLDAAAPAMMLGYAIGRIGCQVAGDGDWGTVANLALKPAWLPTSLWAQTYENNVIGATIAWPGVYPTPLYEVGMAFICFGILWKLRKHPYQRGWLFAVYMALAGIERLLIEQIRINPVLNFLGIHATQAQMIAAILILSGGIGMSFLSRRRLTAPQWGRKDGEAHLEVK</sequence>
<evidence type="ECO:0000313" key="8">
    <source>
        <dbReference type="EMBL" id="MTW10827.1"/>
    </source>
</evidence>
<gene>
    <name evidence="7" type="primary">lgt</name>
    <name evidence="8" type="ORF">GM658_09440</name>
</gene>
<dbReference type="EMBL" id="WNKX01000006">
    <property type="protein sequence ID" value="MTW10827.1"/>
    <property type="molecule type" value="Genomic_DNA"/>
</dbReference>
<evidence type="ECO:0000256" key="4">
    <source>
        <dbReference type="ARBA" id="ARBA00022692"/>
    </source>
</evidence>
<dbReference type="UniPathway" id="UPA00664"/>
<proteinExistence type="inferred from homology"/>
<keyword evidence="6 7" id="KW-0472">Membrane</keyword>
<dbReference type="AlphaFoldDB" id="A0A6L6QG12"/>
<keyword evidence="2 7" id="KW-1003">Cell membrane</keyword>
<evidence type="ECO:0000256" key="7">
    <source>
        <dbReference type="HAMAP-Rule" id="MF_01147"/>
    </source>
</evidence>
<feature type="transmembrane region" description="Helical" evidence="7">
    <location>
        <begin position="64"/>
        <end position="85"/>
    </location>
</feature>
<evidence type="ECO:0000256" key="5">
    <source>
        <dbReference type="ARBA" id="ARBA00022989"/>
    </source>
</evidence>
<dbReference type="RefSeq" id="WP_155453774.1">
    <property type="nucleotide sequence ID" value="NZ_WNKX01000006.1"/>
</dbReference>
<dbReference type="PANTHER" id="PTHR30589:SF0">
    <property type="entry name" value="PHOSPHATIDYLGLYCEROL--PROLIPOPROTEIN DIACYLGLYCERYL TRANSFERASE"/>
    <property type="match status" value="1"/>
</dbReference>
<feature type="transmembrane region" description="Helical" evidence="7">
    <location>
        <begin position="261"/>
        <end position="278"/>
    </location>
</feature>
<feature type="transmembrane region" description="Helical" evidence="7">
    <location>
        <begin position="20"/>
        <end position="40"/>
    </location>
</feature>
<dbReference type="EC" id="2.5.1.145" evidence="7"/>
<dbReference type="GO" id="GO:0008961">
    <property type="term" value="F:phosphatidylglycerol-prolipoprotein diacylglyceryl transferase activity"/>
    <property type="evidence" value="ECO:0007669"/>
    <property type="project" value="UniProtKB-UniRule"/>
</dbReference>
<comment type="catalytic activity">
    <reaction evidence="7">
        <text>L-cysteinyl-[prolipoprotein] + a 1,2-diacyl-sn-glycero-3-phospho-(1'-sn-glycerol) = an S-1,2-diacyl-sn-glyceryl-L-cysteinyl-[prolipoprotein] + sn-glycerol 1-phosphate + H(+)</text>
        <dbReference type="Rhea" id="RHEA:56712"/>
        <dbReference type="Rhea" id="RHEA-COMP:14679"/>
        <dbReference type="Rhea" id="RHEA-COMP:14680"/>
        <dbReference type="ChEBI" id="CHEBI:15378"/>
        <dbReference type="ChEBI" id="CHEBI:29950"/>
        <dbReference type="ChEBI" id="CHEBI:57685"/>
        <dbReference type="ChEBI" id="CHEBI:64716"/>
        <dbReference type="ChEBI" id="CHEBI:140658"/>
        <dbReference type="EC" id="2.5.1.145"/>
    </reaction>
</comment>
<feature type="binding site" evidence="7">
    <location>
        <position position="148"/>
    </location>
    <ligand>
        <name>a 1,2-diacyl-sn-glycero-3-phospho-(1'-sn-glycerol)</name>
        <dbReference type="ChEBI" id="CHEBI:64716"/>
    </ligand>
</feature>
<comment type="pathway">
    <text evidence="7">Protein modification; lipoprotein biosynthesis (diacylglyceryl transfer).</text>
</comment>